<dbReference type="EMBL" id="JBHSBU010000001">
    <property type="protein sequence ID" value="MFC4158288.1"/>
    <property type="molecule type" value="Genomic_DNA"/>
</dbReference>
<proteinExistence type="predicted"/>
<protein>
    <submittedName>
        <fullName evidence="1">Uncharacterized protein</fullName>
    </submittedName>
</protein>
<dbReference type="RefSeq" id="WP_378160797.1">
    <property type="nucleotide sequence ID" value="NZ_JBHSBU010000001.1"/>
</dbReference>
<organism evidence="1 2">
    <name type="scientific">Chitinimonas lacunae</name>
    <dbReference type="NCBI Taxonomy" id="1963018"/>
    <lineage>
        <taxon>Bacteria</taxon>
        <taxon>Pseudomonadati</taxon>
        <taxon>Pseudomonadota</taxon>
        <taxon>Betaproteobacteria</taxon>
        <taxon>Neisseriales</taxon>
        <taxon>Chitinibacteraceae</taxon>
        <taxon>Chitinimonas</taxon>
    </lineage>
</organism>
<reference evidence="2" key="1">
    <citation type="journal article" date="2019" name="Int. J. Syst. Evol. Microbiol.">
        <title>The Global Catalogue of Microorganisms (GCM) 10K type strain sequencing project: providing services to taxonomists for standard genome sequencing and annotation.</title>
        <authorList>
            <consortium name="The Broad Institute Genomics Platform"/>
            <consortium name="The Broad Institute Genome Sequencing Center for Infectious Disease"/>
            <person name="Wu L."/>
            <person name="Ma J."/>
        </authorList>
    </citation>
    <scope>NUCLEOTIDE SEQUENCE [LARGE SCALE GENOMIC DNA]</scope>
    <source>
        <strain evidence="2">LMG 29894</strain>
    </source>
</reference>
<keyword evidence="2" id="KW-1185">Reference proteome</keyword>
<comment type="caution">
    <text evidence="1">The sequence shown here is derived from an EMBL/GenBank/DDBJ whole genome shotgun (WGS) entry which is preliminary data.</text>
</comment>
<evidence type="ECO:0000313" key="1">
    <source>
        <dbReference type="EMBL" id="MFC4158288.1"/>
    </source>
</evidence>
<sequence>MTLRHHYLDGIRLPDLPWPDECDWTPVGQSVERGLDGALIVQVSACQAGRPITLAGGDDHAWVQRATLDQLYSLALQPGRVMALTLADGRRWSVIFRHGETPIEARPKRRKVAADPDDWYTLTLRFLSVDA</sequence>
<dbReference type="Proteomes" id="UP001595791">
    <property type="component" value="Unassembled WGS sequence"/>
</dbReference>
<accession>A0ABV8MMF9</accession>
<gene>
    <name evidence="1" type="ORF">ACFOW7_02835</name>
</gene>
<name>A0ABV8MMF9_9NEIS</name>
<evidence type="ECO:0000313" key="2">
    <source>
        <dbReference type="Proteomes" id="UP001595791"/>
    </source>
</evidence>